<comment type="caution">
    <text evidence="2">The sequence shown here is derived from an EMBL/GenBank/DDBJ whole genome shotgun (WGS) entry which is preliminary data.</text>
</comment>
<feature type="non-terminal residue" evidence="2">
    <location>
        <position position="1"/>
    </location>
</feature>
<dbReference type="Proteomes" id="UP000663824">
    <property type="component" value="Unassembled WGS sequence"/>
</dbReference>
<proteinExistence type="predicted"/>
<dbReference type="EMBL" id="CAJNRE010010595">
    <property type="protein sequence ID" value="CAF2093881.1"/>
    <property type="molecule type" value="Genomic_DNA"/>
</dbReference>
<organism evidence="2 4">
    <name type="scientific">Rotaria magnacalcarata</name>
    <dbReference type="NCBI Taxonomy" id="392030"/>
    <lineage>
        <taxon>Eukaryota</taxon>
        <taxon>Metazoa</taxon>
        <taxon>Spiralia</taxon>
        <taxon>Gnathifera</taxon>
        <taxon>Rotifera</taxon>
        <taxon>Eurotatoria</taxon>
        <taxon>Bdelloidea</taxon>
        <taxon>Philodinida</taxon>
        <taxon>Philodinidae</taxon>
        <taxon>Rotaria</taxon>
    </lineage>
</organism>
<dbReference type="EMBL" id="CAJOBI010315537">
    <property type="protein sequence ID" value="CAF5176249.1"/>
    <property type="molecule type" value="Genomic_DNA"/>
</dbReference>
<protein>
    <submittedName>
        <fullName evidence="2">Uncharacterized protein</fullName>
    </submittedName>
</protein>
<evidence type="ECO:0000313" key="2">
    <source>
        <dbReference type="EMBL" id="CAF2093881.1"/>
    </source>
</evidence>
<dbReference type="Proteomes" id="UP000676336">
    <property type="component" value="Unassembled WGS sequence"/>
</dbReference>
<evidence type="ECO:0000256" key="1">
    <source>
        <dbReference type="SAM" id="MobiDB-lite"/>
    </source>
</evidence>
<feature type="compositionally biased region" description="Polar residues" evidence="1">
    <location>
        <begin position="57"/>
        <end position="68"/>
    </location>
</feature>
<dbReference type="AlphaFoldDB" id="A0A816T6B9"/>
<feature type="region of interest" description="Disordered" evidence="1">
    <location>
        <begin position="57"/>
        <end position="80"/>
    </location>
</feature>
<gene>
    <name evidence="2" type="ORF">MBJ925_LOCUS21103</name>
    <name evidence="3" type="ORF">SMN809_LOCUS67527</name>
</gene>
<sequence>MLDIWLEISLTNCRPSTEPLSIVGVRSNKSKKPRAADSEDPICRVLSIHTTGQVKSQLDNLQGNNESQCFKGEYDKGENP</sequence>
<feature type="non-terminal residue" evidence="2">
    <location>
        <position position="80"/>
    </location>
</feature>
<accession>A0A816T6B9</accession>
<evidence type="ECO:0000313" key="4">
    <source>
        <dbReference type="Proteomes" id="UP000663824"/>
    </source>
</evidence>
<name>A0A816T6B9_9BILA</name>
<evidence type="ECO:0000313" key="3">
    <source>
        <dbReference type="EMBL" id="CAF5176249.1"/>
    </source>
</evidence>
<reference evidence="2" key="1">
    <citation type="submission" date="2021-02" db="EMBL/GenBank/DDBJ databases">
        <authorList>
            <person name="Nowell W R."/>
        </authorList>
    </citation>
    <scope>NUCLEOTIDE SEQUENCE</scope>
</reference>